<dbReference type="InterPro" id="IPR019734">
    <property type="entry name" value="TPR_rpt"/>
</dbReference>
<dbReference type="PANTHER" id="PTHR47643:SF2">
    <property type="entry name" value="TPR DOMAIN PROTEIN (AFU_ORTHOLOGUE AFUA_5G12710)"/>
    <property type="match status" value="1"/>
</dbReference>
<evidence type="ECO:0000259" key="3">
    <source>
        <dbReference type="PROSITE" id="PS50280"/>
    </source>
</evidence>
<dbReference type="EMBL" id="BEXD01001780">
    <property type="protein sequence ID" value="GBB95741.1"/>
    <property type="molecule type" value="Genomic_DNA"/>
</dbReference>
<organism evidence="4 6">
    <name type="scientific">Rhizophagus clarus</name>
    <dbReference type="NCBI Taxonomy" id="94130"/>
    <lineage>
        <taxon>Eukaryota</taxon>
        <taxon>Fungi</taxon>
        <taxon>Fungi incertae sedis</taxon>
        <taxon>Mucoromycota</taxon>
        <taxon>Glomeromycotina</taxon>
        <taxon>Glomeromycetes</taxon>
        <taxon>Glomerales</taxon>
        <taxon>Glomeraceae</taxon>
        <taxon>Rhizophagus</taxon>
    </lineage>
</organism>
<name>A0A2Z6RFN2_9GLOM</name>
<dbReference type="SUPFAM" id="SSF82199">
    <property type="entry name" value="SET domain"/>
    <property type="match status" value="1"/>
</dbReference>
<reference evidence="4 6" key="1">
    <citation type="submission" date="2017-11" db="EMBL/GenBank/DDBJ databases">
        <title>The genome of Rhizophagus clarus HR1 reveals common genetic basis of auxotrophy among arbuscular mycorrhizal fungi.</title>
        <authorList>
            <person name="Kobayashi Y."/>
        </authorList>
    </citation>
    <scope>NUCLEOTIDE SEQUENCE [LARGE SCALE GENOMIC DNA]</scope>
    <source>
        <strain evidence="4 6">HR1</strain>
    </source>
</reference>
<dbReference type="InterPro" id="IPR053209">
    <property type="entry name" value="Gramillin-biosynth_MTr"/>
</dbReference>
<dbReference type="SMART" id="SM00028">
    <property type="entry name" value="TPR"/>
    <property type="match status" value="3"/>
</dbReference>
<dbReference type="Pfam" id="PF13414">
    <property type="entry name" value="TPR_11"/>
    <property type="match status" value="1"/>
</dbReference>
<evidence type="ECO:0000313" key="6">
    <source>
        <dbReference type="Proteomes" id="UP000247702"/>
    </source>
</evidence>
<keyword evidence="2" id="KW-0175">Coiled coil</keyword>
<keyword evidence="6" id="KW-1185">Reference proteome</keyword>
<comment type="caution">
    <text evidence="4">The sequence shown here is derived from an EMBL/GenBank/DDBJ whole genome shotgun (WGS) entry which is preliminary data.</text>
</comment>
<evidence type="ECO:0000256" key="1">
    <source>
        <dbReference type="PROSITE-ProRule" id="PRU00339"/>
    </source>
</evidence>
<dbReference type="EMBL" id="BLAL01000061">
    <property type="protein sequence ID" value="GES82602.1"/>
    <property type="molecule type" value="Genomic_DNA"/>
</dbReference>
<dbReference type="Proteomes" id="UP000615446">
    <property type="component" value="Unassembled WGS sequence"/>
</dbReference>
<dbReference type="Gene3D" id="2.170.270.10">
    <property type="entry name" value="SET domain"/>
    <property type="match status" value="1"/>
</dbReference>
<dbReference type="InterPro" id="IPR046341">
    <property type="entry name" value="SET_dom_sf"/>
</dbReference>
<feature type="repeat" description="TPR" evidence="1">
    <location>
        <begin position="13"/>
        <end position="46"/>
    </location>
</feature>
<accession>A0A2Z6RFN2</accession>
<dbReference type="PROSITE" id="PS50280">
    <property type="entry name" value="SET"/>
    <property type="match status" value="1"/>
</dbReference>
<dbReference type="AlphaFoldDB" id="A0A2Z6RFN2"/>
<proteinExistence type="predicted"/>
<dbReference type="Proteomes" id="UP000247702">
    <property type="component" value="Unassembled WGS sequence"/>
</dbReference>
<dbReference type="Pfam" id="PF00856">
    <property type="entry name" value="SET"/>
    <property type="match status" value="1"/>
</dbReference>
<evidence type="ECO:0000313" key="4">
    <source>
        <dbReference type="EMBL" id="GBB95741.1"/>
    </source>
</evidence>
<gene>
    <name evidence="5" type="ORF">RCL2_000979800</name>
    <name evidence="4" type="ORF">RclHR1_02600010</name>
</gene>
<dbReference type="PANTHER" id="PTHR47643">
    <property type="entry name" value="TPR DOMAIN PROTEIN (AFU_ORTHOLOGUE AFUA_5G12710)"/>
    <property type="match status" value="1"/>
</dbReference>
<feature type="repeat" description="TPR" evidence="1">
    <location>
        <begin position="47"/>
        <end position="80"/>
    </location>
</feature>
<protein>
    <submittedName>
        <fullName evidence="5">Zinc finger CCCH domain-containing protein 7B-like</fullName>
    </submittedName>
</protein>
<dbReference type="OrthoDB" id="433738at2759"/>
<evidence type="ECO:0000256" key="2">
    <source>
        <dbReference type="SAM" id="Coils"/>
    </source>
</evidence>
<dbReference type="SUPFAM" id="SSF48452">
    <property type="entry name" value="TPR-like"/>
    <property type="match status" value="1"/>
</dbReference>
<feature type="domain" description="SET" evidence="3">
    <location>
        <begin position="180"/>
        <end position="364"/>
    </location>
</feature>
<dbReference type="InterPro" id="IPR011990">
    <property type="entry name" value="TPR-like_helical_dom_sf"/>
</dbReference>
<dbReference type="STRING" id="94130.A0A2Z6RFN2"/>
<evidence type="ECO:0000313" key="5">
    <source>
        <dbReference type="EMBL" id="GES82602.1"/>
    </source>
</evidence>
<sequence>MNKKLVDDKILSADDYRQSGNKYFKSNDFAAAVDEYSSGIKLEPHNVTLLSNRAEAYLRLNQFVKAINDVEIALKHEPDHLKASFRKGKALCGLKRYQDAINILKDLNLKMQNSTDDSIKRSTEKSLKHAEMLNFESQHGKYNYTQIIDEFCEKIKINKYSENWICGTGPRLDHADFLIDDIEIRSVKGKGRGWVAKRDIPEGTLLMVSKAFEVVFGNEAPLSYRSIDFISKTMNTATHSELAARIAQKLIVKSDLCQEVNELYAGPEIENLDEDLPCSVDVKRIEKIIKYNFFEATDQWDVIRSIKEGSRLTKDSGAGLWILPSYFNHSCVDINVERLVIGDMMFIRTCRPIWSGNELILNYCSPMKSYEERFYALGLHGIINCSCRLCDLDRSESNEVKLRRANILETLGPQLTSTLFNTNFNPSLINELTKLIDELKDLRKEYLDLEFQSYELKSSLATAYVRAGNLHKSLLVVKEIYEFVKTAQLSQCTSDAAYQIASRYARLGQMKEAKEWWDVALKEIAEPIKGKFSEEGTKWREEALYLAEKLLPNMVSGAKNKGLL</sequence>
<keyword evidence="1" id="KW-0802">TPR repeat</keyword>
<dbReference type="InterPro" id="IPR001214">
    <property type="entry name" value="SET_dom"/>
</dbReference>
<dbReference type="PROSITE" id="PS50005">
    <property type="entry name" value="TPR"/>
    <property type="match status" value="2"/>
</dbReference>
<dbReference type="Gene3D" id="1.25.40.10">
    <property type="entry name" value="Tetratricopeptide repeat domain"/>
    <property type="match status" value="1"/>
</dbReference>
<feature type="coiled-coil region" evidence="2">
    <location>
        <begin position="425"/>
        <end position="452"/>
    </location>
</feature>
<reference evidence="5" key="2">
    <citation type="submission" date="2019-10" db="EMBL/GenBank/DDBJ databases">
        <title>Conservation and host-specific expression of non-tandemly repeated heterogenous ribosome RNA gene in arbuscular mycorrhizal fungi.</title>
        <authorList>
            <person name="Maeda T."/>
            <person name="Kobayashi Y."/>
            <person name="Nakagawa T."/>
            <person name="Ezawa T."/>
            <person name="Yamaguchi K."/>
            <person name="Bino T."/>
            <person name="Nishimoto Y."/>
            <person name="Shigenobu S."/>
            <person name="Kawaguchi M."/>
        </authorList>
    </citation>
    <scope>NUCLEOTIDE SEQUENCE</scope>
    <source>
        <strain evidence="5">HR1</strain>
    </source>
</reference>